<name>A0ABY7DSI5_MYAAR</name>
<evidence type="ECO:0000256" key="3">
    <source>
        <dbReference type="ARBA" id="ARBA00022475"/>
    </source>
</evidence>
<protein>
    <submittedName>
        <fullName evidence="18">GRIA2-like protein</fullName>
    </submittedName>
</protein>
<feature type="transmembrane region" description="Helical" evidence="15">
    <location>
        <begin position="619"/>
        <end position="638"/>
    </location>
</feature>
<keyword evidence="6" id="KW-0770">Synapse</keyword>
<dbReference type="Pfam" id="PF10613">
    <property type="entry name" value="Lig_chan-Glu_bd"/>
    <property type="match status" value="1"/>
</dbReference>
<dbReference type="InterPro" id="IPR001508">
    <property type="entry name" value="Iono_Glu_rcpt_met"/>
</dbReference>
<keyword evidence="13" id="KW-0407">Ion channel</keyword>
<keyword evidence="11" id="KW-0628">Postsynaptic cell membrane</keyword>
<evidence type="ECO:0000256" key="5">
    <source>
        <dbReference type="ARBA" id="ARBA00022989"/>
    </source>
</evidence>
<dbReference type="InterPro" id="IPR001320">
    <property type="entry name" value="Iontro_rcpt_C"/>
</dbReference>
<dbReference type="SUPFAM" id="SSF53850">
    <property type="entry name" value="Periplasmic binding protein-like II"/>
    <property type="match status" value="1"/>
</dbReference>
<keyword evidence="3" id="KW-1003">Cell membrane</keyword>
<evidence type="ECO:0000256" key="15">
    <source>
        <dbReference type="SAM" id="Phobius"/>
    </source>
</evidence>
<keyword evidence="19" id="KW-1185">Reference proteome</keyword>
<evidence type="ECO:0000256" key="10">
    <source>
        <dbReference type="ARBA" id="ARBA00023180"/>
    </source>
</evidence>
<evidence type="ECO:0000256" key="8">
    <source>
        <dbReference type="ARBA" id="ARBA00023136"/>
    </source>
</evidence>
<feature type="transmembrane region" description="Helical" evidence="15">
    <location>
        <begin position="659"/>
        <end position="677"/>
    </location>
</feature>
<evidence type="ECO:0000313" key="19">
    <source>
        <dbReference type="Proteomes" id="UP001164746"/>
    </source>
</evidence>
<evidence type="ECO:0000256" key="2">
    <source>
        <dbReference type="ARBA" id="ARBA00022448"/>
    </source>
</evidence>
<feature type="domain" description="Ionotropic glutamate receptor C-terminal" evidence="16">
    <location>
        <begin position="485"/>
        <end position="864"/>
    </location>
</feature>
<keyword evidence="10" id="KW-0325">Glycoprotein</keyword>
<evidence type="ECO:0000313" key="18">
    <source>
        <dbReference type="EMBL" id="WAR00688.1"/>
    </source>
</evidence>
<evidence type="ECO:0000256" key="9">
    <source>
        <dbReference type="ARBA" id="ARBA00023170"/>
    </source>
</evidence>
<keyword evidence="4 15" id="KW-0812">Transmembrane</keyword>
<keyword evidence="12" id="KW-1071">Ligand-gated ion channel</keyword>
<dbReference type="Gene3D" id="3.40.190.10">
    <property type="entry name" value="Periplasmic binding protein-like II"/>
    <property type="match status" value="2"/>
</dbReference>
<evidence type="ECO:0000256" key="12">
    <source>
        <dbReference type="ARBA" id="ARBA00023286"/>
    </source>
</evidence>
<evidence type="ECO:0000259" key="17">
    <source>
        <dbReference type="SMART" id="SM00918"/>
    </source>
</evidence>
<sequence>MIVATWLSVQPNSASLAAAIGAQVFHTSAWQHPNMTKIIITPHRRVYTRVFIFFNDGIFTKSDQFVESVLVLSCGAIFTKSDQLAITAFRYAVSRYNTISTNPFALTTYVDSDTDVTDSFELASKICERMAYGVFLFFGVKDTASLDIVQSFTRTFHMPFLSPSTAMWTDKSAAGFEIHMKPDYSFAIIDMILYFEWKKIHYVYDSDEGLQHIQLVLSALREVSEAGREFHVQVVARRMFNVENAHDELRQLDRMETDPTAQKVIVFDLSSELAYRHILRQIPEVGMNKDGYHYLIATLNFANLDMGRYLHGGVNMTGFQLIDLSSKHVERFMRDWSGAPLGATYPDTAPNKLTYEAALAVDAIEVVTRALKGMVKSNSKVFQSTFRRGAVYNYNRTKGIPCTTSPPIPWMHGDAIIEHIKQQDFEGLTGRIRFDEDGFRSDYKLDVYSVGLDSGPQKMGQWTPRERFKSLYHTDEISIIENRKREKVVVSIISPPFLMMKEQEQNGKPLLGNDRFEGYVVELAEQVMYKKNKFEYVIKLVDDNMYGNFDPTNKTWTGMIGELIQKKADVCIAPLTILYDREKVVDFTKPFMNFGISIMIKKPEIMKPGVFSFMEPLEMKIWFCIVVAYCGVSILLWLASRFSPYEWRNSSAGPSANRFSLLNALWFSMGALMLQGSDACPRSFSGRVIGTVWWFFVLIIISSYTANLAAFLTIERMQTPIESADDLVAQTDIKYGTLATGSSVEFFKNSKVPTYQRMYNYMSANPSVMVDLVQEGIERVKKSKGKYAYLLESPTNEYTNNKDPCDTMKVGPNLNSKGFGIATAKNSPLSVQNYSCFSEAMNLAVLMLMEEGTLPKMKMKWWKDKGGCGTDGKDSSGKRKLSLSNVAGIFYILVGGLVLAVILASVEFFCRKTKFLEPTSYLKATETITTLLSATSAERENGDVYVDHGYTPTNHTDKQEATFNYSTAPPCIGFEQFTQGRTEL</sequence>
<feature type="transmembrane region" description="Helical" evidence="15">
    <location>
        <begin position="883"/>
        <end position="906"/>
    </location>
</feature>
<dbReference type="InterPro" id="IPR015683">
    <property type="entry name" value="Ionotropic_Glu_rcpt"/>
</dbReference>
<keyword evidence="9" id="KW-0675">Receptor</keyword>
<evidence type="ECO:0000256" key="7">
    <source>
        <dbReference type="ARBA" id="ARBA00023065"/>
    </source>
</evidence>
<gene>
    <name evidence="18" type="ORF">MAR_025060</name>
</gene>
<dbReference type="SUPFAM" id="SSF81324">
    <property type="entry name" value="Voltage-gated potassium channels"/>
    <property type="match status" value="1"/>
</dbReference>
<keyword evidence="8 15" id="KW-0472">Membrane</keyword>
<dbReference type="InterPro" id="IPR028082">
    <property type="entry name" value="Peripla_BP_I"/>
</dbReference>
<feature type="transmembrane region" description="Helical" evidence="15">
    <location>
        <begin position="692"/>
        <end position="714"/>
    </location>
</feature>
<dbReference type="Gene3D" id="1.10.287.70">
    <property type="match status" value="1"/>
</dbReference>
<dbReference type="SMART" id="SM00918">
    <property type="entry name" value="Lig_chan-Glu_bd"/>
    <property type="match status" value="1"/>
</dbReference>
<proteinExistence type="predicted"/>
<dbReference type="PANTHER" id="PTHR18966">
    <property type="entry name" value="IONOTROPIC GLUTAMATE RECEPTOR"/>
    <property type="match status" value="1"/>
</dbReference>
<evidence type="ECO:0000256" key="11">
    <source>
        <dbReference type="ARBA" id="ARBA00023257"/>
    </source>
</evidence>
<keyword evidence="5 15" id="KW-1133">Transmembrane helix</keyword>
<comment type="subcellular location">
    <subcellularLocation>
        <location evidence="1">Cell membrane</location>
        <topology evidence="1">Multi-pass membrane protein</topology>
    </subcellularLocation>
    <subcellularLocation>
        <location evidence="14">Postsynaptic cell membrane</location>
    </subcellularLocation>
</comment>
<dbReference type="Proteomes" id="UP001164746">
    <property type="component" value="Chromosome 3"/>
</dbReference>
<keyword evidence="2" id="KW-0813">Transport</keyword>
<organism evidence="18 19">
    <name type="scientific">Mya arenaria</name>
    <name type="common">Soft-shell clam</name>
    <dbReference type="NCBI Taxonomy" id="6604"/>
    <lineage>
        <taxon>Eukaryota</taxon>
        <taxon>Metazoa</taxon>
        <taxon>Spiralia</taxon>
        <taxon>Lophotrochozoa</taxon>
        <taxon>Mollusca</taxon>
        <taxon>Bivalvia</taxon>
        <taxon>Autobranchia</taxon>
        <taxon>Heteroconchia</taxon>
        <taxon>Euheterodonta</taxon>
        <taxon>Imparidentia</taxon>
        <taxon>Neoheterodontei</taxon>
        <taxon>Myida</taxon>
        <taxon>Myoidea</taxon>
        <taxon>Myidae</taxon>
        <taxon>Mya</taxon>
    </lineage>
</organism>
<accession>A0ABY7DSI5</accession>
<evidence type="ECO:0000256" key="6">
    <source>
        <dbReference type="ARBA" id="ARBA00023018"/>
    </source>
</evidence>
<dbReference type="SUPFAM" id="SSF53822">
    <property type="entry name" value="Periplasmic binding protein-like I"/>
    <property type="match status" value="1"/>
</dbReference>
<dbReference type="CDD" id="cd06380">
    <property type="entry name" value="PBP1_iGluR_AMPA"/>
    <property type="match status" value="1"/>
</dbReference>
<dbReference type="Gene3D" id="3.40.50.2300">
    <property type="match status" value="2"/>
</dbReference>
<evidence type="ECO:0000256" key="14">
    <source>
        <dbReference type="ARBA" id="ARBA00034100"/>
    </source>
</evidence>
<dbReference type="InterPro" id="IPR019594">
    <property type="entry name" value="Glu/Gly-bd"/>
</dbReference>
<evidence type="ECO:0000256" key="1">
    <source>
        <dbReference type="ARBA" id="ARBA00004651"/>
    </source>
</evidence>
<dbReference type="Pfam" id="PF01094">
    <property type="entry name" value="ANF_receptor"/>
    <property type="match status" value="1"/>
</dbReference>
<dbReference type="EMBL" id="CP111014">
    <property type="protein sequence ID" value="WAR00688.1"/>
    <property type="molecule type" value="Genomic_DNA"/>
</dbReference>
<evidence type="ECO:0000259" key="16">
    <source>
        <dbReference type="SMART" id="SM00079"/>
    </source>
</evidence>
<keyword evidence="7" id="KW-0406">Ion transport</keyword>
<dbReference type="InterPro" id="IPR001828">
    <property type="entry name" value="ANF_lig-bd_rcpt"/>
</dbReference>
<evidence type="ECO:0000256" key="13">
    <source>
        <dbReference type="ARBA" id="ARBA00023303"/>
    </source>
</evidence>
<feature type="domain" description="Ionotropic glutamate receptor L-glutamate and glycine-binding" evidence="17">
    <location>
        <begin position="496"/>
        <end position="565"/>
    </location>
</feature>
<dbReference type="PRINTS" id="PR00177">
    <property type="entry name" value="NMDARECEPTOR"/>
</dbReference>
<dbReference type="Pfam" id="PF00060">
    <property type="entry name" value="Lig_chan"/>
    <property type="match status" value="1"/>
</dbReference>
<reference evidence="18" key="1">
    <citation type="submission" date="2022-11" db="EMBL/GenBank/DDBJ databases">
        <title>Centuries of genome instability and evolution in soft-shell clam transmissible cancer (bioRxiv).</title>
        <authorList>
            <person name="Hart S.F.M."/>
            <person name="Yonemitsu M.A."/>
            <person name="Giersch R.M."/>
            <person name="Beal B.F."/>
            <person name="Arriagada G."/>
            <person name="Davis B.W."/>
            <person name="Ostrander E.A."/>
            <person name="Goff S.P."/>
            <person name="Metzger M.J."/>
        </authorList>
    </citation>
    <scope>NUCLEOTIDE SEQUENCE</scope>
    <source>
        <strain evidence="18">MELC-2E11</strain>
        <tissue evidence="18">Siphon/mantle</tissue>
    </source>
</reference>
<evidence type="ECO:0000256" key="4">
    <source>
        <dbReference type="ARBA" id="ARBA00022692"/>
    </source>
</evidence>
<dbReference type="SMART" id="SM00079">
    <property type="entry name" value="PBPe"/>
    <property type="match status" value="1"/>
</dbReference>